<dbReference type="Pfam" id="PF00313">
    <property type="entry name" value="CSD"/>
    <property type="match status" value="1"/>
</dbReference>
<dbReference type="Proteomes" id="UP000813462">
    <property type="component" value="Unassembled WGS sequence"/>
</dbReference>
<dbReference type="InterPro" id="IPR001878">
    <property type="entry name" value="Znf_CCHC"/>
</dbReference>
<keyword evidence="1" id="KW-0863">Zinc-finger</keyword>
<comment type="caution">
    <text evidence="5">The sequence shown here is derived from an EMBL/GenBank/DDBJ whole genome shotgun (WGS) entry which is preliminary data.</text>
</comment>
<feature type="domain" description="CSD" evidence="4">
    <location>
        <begin position="119"/>
        <end position="185"/>
    </location>
</feature>
<feature type="compositionally biased region" description="Gly residues" evidence="2">
    <location>
        <begin position="194"/>
        <end position="212"/>
    </location>
</feature>
<dbReference type="InterPro" id="IPR036875">
    <property type="entry name" value="Znf_CCHC_sf"/>
</dbReference>
<dbReference type="GO" id="GO:0008270">
    <property type="term" value="F:zinc ion binding"/>
    <property type="evidence" value="ECO:0007669"/>
    <property type="project" value="UniProtKB-KW"/>
</dbReference>
<feature type="domain" description="CCHC-type" evidence="3">
    <location>
        <begin position="246"/>
        <end position="259"/>
    </location>
</feature>
<dbReference type="EMBL" id="JAEACU010000006">
    <property type="protein sequence ID" value="KAH7524492.1"/>
    <property type="molecule type" value="Genomic_DNA"/>
</dbReference>
<dbReference type="Pfam" id="PF00098">
    <property type="entry name" value="zf-CCHC"/>
    <property type="match status" value="2"/>
</dbReference>
<dbReference type="Gene3D" id="2.40.50.140">
    <property type="entry name" value="Nucleic acid-binding proteins"/>
    <property type="match status" value="1"/>
</dbReference>
<organism evidence="5 6">
    <name type="scientific">Ziziphus jujuba var. spinosa</name>
    <dbReference type="NCBI Taxonomy" id="714518"/>
    <lineage>
        <taxon>Eukaryota</taxon>
        <taxon>Viridiplantae</taxon>
        <taxon>Streptophyta</taxon>
        <taxon>Embryophyta</taxon>
        <taxon>Tracheophyta</taxon>
        <taxon>Spermatophyta</taxon>
        <taxon>Magnoliopsida</taxon>
        <taxon>eudicotyledons</taxon>
        <taxon>Gunneridae</taxon>
        <taxon>Pentapetalae</taxon>
        <taxon>rosids</taxon>
        <taxon>fabids</taxon>
        <taxon>Rosales</taxon>
        <taxon>Rhamnaceae</taxon>
        <taxon>Paliureae</taxon>
        <taxon>Ziziphus</taxon>
    </lineage>
</organism>
<evidence type="ECO:0000256" key="2">
    <source>
        <dbReference type="SAM" id="MobiDB-lite"/>
    </source>
</evidence>
<dbReference type="SUPFAM" id="SSF50249">
    <property type="entry name" value="Nucleic acid-binding proteins"/>
    <property type="match status" value="1"/>
</dbReference>
<proteinExistence type="predicted"/>
<gene>
    <name evidence="5" type="ORF">FEM48_Zijuj06G0124900</name>
</gene>
<accession>A0A978V9A7</accession>
<dbReference type="PANTHER" id="PTHR46565:SF5">
    <property type="entry name" value="COLD SHOCK PROTEIN 2-LIKE"/>
    <property type="match status" value="1"/>
</dbReference>
<sequence length="309" mass="32615">MHTRLPKDIGVVLVMSDGVRVPLEVPGKRPLWLRGCFAKVERGGMSVDQTVELEETGKIENWERLVKKASKAELRECKKAPPLLSLKWNEERGSFFWILLERSSSFFLLLSMADTNSNRSTGTVKWFSAQKGFGFIAPEDGGEDLFVHQTSIRSEGFRTLSEGQVVEFVIDYGEDGRTKAVDVANLTRSHRSGFGRGRGNGGVGSGRGGRGKSGGGYGGYGGGYSRGGGGGGRFGDGGGGRGGAECYNCGRLGHLARDCYQGGGGGGYGARGSGRSYGGRGGGYGGGGRGCYNCGAEGHLARDCPNDQK</sequence>
<dbReference type="InterPro" id="IPR019844">
    <property type="entry name" value="CSD_CS"/>
</dbReference>
<evidence type="ECO:0000256" key="1">
    <source>
        <dbReference type="PROSITE-ProRule" id="PRU00047"/>
    </source>
</evidence>
<evidence type="ECO:0000259" key="3">
    <source>
        <dbReference type="PROSITE" id="PS50158"/>
    </source>
</evidence>
<keyword evidence="1" id="KW-0479">Metal-binding</keyword>
<feature type="region of interest" description="Disordered" evidence="2">
    <location>
        <begin position="193"/>
        <end position="212"/>
    </location>
</feature>
<dbReference type="PANTHER" id="PTHR46565">
    <property type="entry name" value="COLD SHOCK DOMAIN PROTEIN 2"/>
    <property type="match status" value="1"/>
</dbReference>
<feature type="domain" description="CCHC-type" evidence="3">
    <location>
        <begin position="291"/>
        <end position="306"/>
    </location>
</feature>
<keyword evidence="1" id="KW-0862">Zinc</keyword>
<dbReference type="SMART" id="SM00357">
    <property type="entry name" value="CSP"/>
    <property type="match status" value="1"/>
</dbReference>
<evidence type="ECO:0000313" key="5">
    <source>
        <dbReference type="EMBL" id="KAH7524492.1"/>
    </source>
</evidence>
<dbReference type="Gene3D" id="4.10.60.10">
    <property type="entry name" value="Zinc finger, CCHC-type"/>
    <property type="match status" value="2"/>
</dbReference>
<dbReference type="CDD" id="cd04458">
    <property type="entry name" value="CSP_CDS"/>
    <property type="match status" value="1"/>
</dbReference>
<dbReference type="GO" id="GO:0003676">
    <property type="term" value="F:nucleic acid binding"/>
    <property type="evidence" value="ECO:0007669"/>
    <property type="project" value="InterPro"/>
</dbReference>
<dbReference type="PROSITE" id="PS00352">
    <property type="entry name" value="CSD_1"/>
    <property type="match status" value="1"/>
</dbReference>
<evidence type="ECO:0000313" key="6">
    <source>
        <dbReference type="Proteomes" id="UP000813462"/>
    </source>
</evidence>
<dbReference type="PROSITE" id="PS50158">
    <property type="entry name" value="ZF_CCHC"/>
    <property type="match status" value="2"/>
</dbReference>
<dbReference type="InterPro" id="IPR011129">
    <property type="entry name" value="CSD"/>
</dbReference>
<dbReference type="SUPFAM" id="SSF57756">
    <property type="entry name" value="Retrovirus zinc finger-like domains"/>
    <property type="match status" value="1"/>
</dbReference>
<dbReference type="AlphaFoldDB" id="A0A978V9A7"/>
<name>A0A978V9A7_ZIZJJ</name>
<dbReference type="SMART" id="SM00343">
    <property type="entry name" value="ZnF_C2HC"/>
    <property type="match status" value="2"/>
</dbReference>
<protein>
    <submittedName>
        <fullName evidence="5">Uncharacterized protein</fullName>
    </submittedName>
</protein>
<dbReference type="InterPro" id="IPR002059">
    <property type="entry name" value="CSP_DNA-bd"/>
</dbReference>
<dbReference type="PROSITE" id="PS51857">
    <property type="entry name" value="CSD_2"/>
    <property type="match status" value="1"/>
</dbReference>
<reference evidence="5" key="1">
    <citation type="journal article" date="2021" name="Front. Plant Sci.">
        <title>Chromosome-Scale Genome Assembly for Chinese Sour Jujube and Insights Into Its Genome Evolution and Domestication Signature.</title>
        <authorList>
            <person name="Shen L.-Y."/>
            <person name="Luo H."/>
            <person name="Wang X.-L."/>
            <person name="Wang X.-M."/>
            <person name="Qiu X.-J."/>
            <person name="Liu H."/>
            <person name="Zhou S.-S."/>
            <person name="Jia K.-H."/>
            <person name="Nie S."/>
            <person name="Bao Y.-T."/>
            <person name="Zhang R.-G."/>
            <person name="Yun Q.-Z."/>
            <person name="Chai Y.-H."/>
            <person name="Lu J.-Y."/>
            <person name="Li Y."/>
            <person name="Zhao S.-W."/>
            <person name="Mao J.-F."/>
            <person name="Jia S.-G."/>
            <person name="Mao Y.-M."/>
        </authorList>
    </citation>
    <scope>NUCLEOTIDE SEQUENCE</scope>
    <source>
        <strain evidence="5">AT0</strain>
        <tissue evidence="5">Leaf</tissue>
    </source>
</reference>
<dbReference type="PRINTS" id="PR00050">
    <property type="entry name" value="COLDSHOCK"/>
</dbReference>
<dbReference type="InterPro" id="IPR012340">
    <property type="entry name" value="NA-bd_OB-fold"/>
</dbReference>
<evidence type="ECO:0000259" key="4">
    <source>
        <dbReference type="PROSITE" id="PS51857"/>
    </source>
</evidence>